<reference evidence="2 3" key="1">
    <citation type="journal article" date="2015" name="Stand. Genomic Sci.">
        <title>Genomic Encyclopedia of Bacterial and Archaeal Type Strains, Phase III: the genomes of soil and plant-associated and newly described type strains.</title>
        <authorList>
            <person name="Whitman W.B."/>
            <person name="Woyke T."/>
            <person name="Klenk H.P."/>
            <person name="Zhou Y."/>
            <person name="Lilburn T.G."/>
            <person name="Beck B.J."/>
            <person name="De Vos P."/>
            <person name="Vandamme P."/>
            <person name="Eisen J.A."/>
            <person name="Garrity G."/>
            <person name="Hugenholtz P."/>
            <person name="Kyrpides N.C."/>
        </authorList>
    </citation>
    <scope>NUCLEOTIDE SEQUENCE [LARGE SCALE GENOMIC DNA]</scope>
    <source>
        <strain evidence="2 3">CGMCC 1.6858</strain>
    </source>
</reference>
<dbReference type="EMBL" id="VLKY01000009">
    <property type="protein sequence ID" value="TWI53052.1"/>
    <property type="molecule type" value="Genomic_DNA"/>
</dbReference>
<dbReference type="Proteomes" id="UP000316905">
    <property type="component" value="Unassembled WGS sequence"/>
</dbReference>
<dbReference type="RefSeq" id="WP_145143337.1">
    <property type="nucleotide sequence ID" value="NZ_VLKY01000009.1"/>
</dbReference>
<dbReference type="AlphaFoldDB" id="A0A562Q8I3"/>
<feature type="region of interest" description="Disordered" evidence="1">
    <location>
        <begin position="159"/>
        <end position="182"/>
    </location>
</feature>
<gene>
    <name evidence="2" type="ORF">IQ22_02891</name>
</gene>
<evidence type="ECO:0000256" key="1">
    <source>
        <dbReference type="SAM" id="MobiDB-lite"/>
    </source>
</evidence>
<sequence>MTLYEIAFSAELIEGAEERQVRANLTRLFQADERRIAQLFSGRRVIIKNRLDAAAAEKYRAALAQAGARVEVVPMPDVEEIELASPPVEPSKTPAPVSEAAPTATRVSVAPRDEVMAAFANVDAPDFGLAPVGADLQDPAAEVAPPALDLSRYTLAPAGSDIGEATPEAPAPVPDTSHLKLL</sequence>
<protein>
    <submittedName>
        <fullName evidence="2">Uncharacterized protein</fullName>
    </submittedName>
</protein>
<proteinExistence type="predicted"/>
<keyword evidence="3" id="KW-1185">Reference proteome</keyword>
<accession>A0A562Q8I3</accession>
<name>A0A562Q8I3_9PSED</name>
<evidence type="ECO:0000313" key="3">
    <source>
        <dbReference type="Proteomes" id="UP000316905"/>
    </source>
</evidence>
<comment type="caution">
    <text evidence="2">The sequence shown here is derived from an EMBL/GenBank/DDBJ whole genome shotgun (WGS) entry which is preliminary data.</text>
</comment>
<dbReference type="OrthoDB" id="6402943at2"/>
<organism evidence="2 3">
    <name type="scientific">Pseudomonas duriflava</name>
    <dbReference type="NCBI Taxonomy" id="459528"/>
    <lineage>
        <taxon>Bacteria</taxon>
        <taxon>Pseudomonadati</taxon>
        <taxon>Pseudomonadota</taxon>
        <taxon>Gammaproteobacteria</taxon>
        <taxon>Pseudomonadales</taxon>
        <taxon>Pseudomonadaceae</taxon>
        <taxon>Pseudomonas</taxon>
    </lineage>
</organism>
<evidence type="ECO:0000313" key="2">
    <source>
        <dbReference type="EMBL" id="TWI53052.1"/>
    </source>
</evidence>